<dbReference type="AlphaFoldDB" id="A0A2G6KFG3"/>
<dbReference type="InterPro" id="IPR002467">
    <property type="entry name" value="Pept_M24A_MAP1"/>
</dbReference>
<dbReference type="HAMAP" id="MF_01974">
    <property type="entry name" value="MetAP_1"/>
    <property type="match status" value="1"/>
</dbReference>
<dbReference type="Pfam" id="PF02810">
    <property type="entry name" value="SEC-C"/>
    <property type="match status" value="1"/>
</dbReference>
<keyword evidence="2 6" id="KW-0031">Aminopeptidase</keyword>
<evidence type="ECO:0000256" key="6">
    <source>
        <dbReference type="HAMAP-Rule" id="MF_01974"/>
    </source>
</evidence>
<dbReference type="InterPro" id="IPR004027">
    <property type="entry name" value="SEC_C_motif"/>
</dbReference>
<keyword evidence="5 6" id="KW-0378">Hydrolase</keyword>
<feature type="binding site" evidence="6">
    <location>
        <position position="171"/>
    </location>
    <ligand>
        <name>a divalent metal cation</name>
        <dbReference type="ChEBI" id="CHEBI:60240"/>
        <label>1</label>
    </ligand>
</feature>
<accession>A0A2G6KFG3</accession>
<feature type="binding site" evidence="6">
    <location>
        <position position="160"/>
    </location>
    <ligand>
        <name>a divalent metal cation</name>
        <dbReference type="ChEBI" id="CHEBI:60240"/>
        <label>1</label>
    </ligand>
</feature>
<feature type="domain" description="Peptidase M24" evidence="9">
    <location>
        <begin position="78"/>
        <end position="305"/>
    </location>
</feature>
<proteinExistence type="inferred from homology"/>
<feature type="compositionally biased region" description="Basic and acidic residues" evidence="8">
    <location>
        <begin position="47"/>
        <end position="63"/>
    </location>
</feature>
<comment type="function">
    <text evidence="1 6">Removes the N-terminal methionine from nascent proteins. The N-terminal methionine is often cleaved when the second residue in the primary sequence is small and uncharged (Met-Ala-, Cys, Gly, Pro, Ser, Thr, or Val). Requires deformylation of the N(alpha)-formylated initiator methionine before it can be hydrolyzed.</text>
</comment>
<evidence type="ECO:0000259" key="9">
    <source>
        <dbReference type="Pfam" id="PF00557"/>
    </source>
</evidence>
<dbReference type="PROSITE" id="PS00680">
    <property type="entry name" value="MAP_1"/>
    <property type="match status" value="1"/>
</dbReference>
<dbReference type="Gene3D" id="3.90.230.10">
    <property type="entry name" value="Creatinase/methionine aminopeptidase superfamily"/>
    <property type="match status" value="1"/>
</dbReference>
<feature type="binding site" evidence="6">
    <location>
        <position position="234"/>
    </location>
    <ligand>
        <name>a divalent metal cation</name>
        <dbReference type="ChEBI" id="CHEBI:60240"/>
        <label>2</label>
        <note>catalytic</note>
    </ligand>
</feature>
<evidence type="ECO:0000256" key="7">
    <source>
        <dbReference type="RuleBase" id="RU003653"/>
    </source>
</evidence>
<feature type="binding site" evidence="6">
    <location>
        <position position="171"/>
    </location>
    <ligand>
        <name>a divalent metal cation</name>
        <dbReference type="ChEBI" id="CHEBI:60240"/>
        <label>2</label>
        <note>catalytic</note>
    </ligand>
</feature>
<dbReference type="Proteomes" id="UP000230914">
    <property type="component" value="Unassembled WGS sequence"/>
</dbReference>
<dbReference type="GO" id="GO:0005829">
    <property type="term" value="C:cytosol"/>
    <property type="evidence" value="ECO:0007669"/>
    <property type="project" value="TreeGrafter"/>
</dbReference>
<dbReference type="NCBIfam" id="TIGR00500">
    <property type="entry name" value="met_pdase_I"/>
    <property type="match status" value="1"/>
</dbReference>
<comment type="cofactor">
    <cofactor evidence="6">
        <name>Co(2+)</name>
        <dbReference type="ChEBI" id="CHEBI:48828"/>
    </cofactor>
    <cofactor evidence="6">
        <name>Zn(2+)</name>
        <dbReference type="ChEBI" id="CHEBI:29105"/>
    </cofactor>
    <cofactor evidence="6">
        <name>Mn(2+)</name>
        <dbReference type="ChEBI" id="CHEBI:29035"/>
    </cofactor>
    <cofactor evidence="6">
        <name>Fe(2+)</name>
        <dbReference type="ChEBI" id="CHEBI:29033"/>
    </cofactor>
    <text evidence="6">Binds 2 divalent metal cations per subunit. Has a high-affinity and a low affinity metal-binding site. The true nature of the physiological cofactor is under debate. The enzyme is active with cobalt, zinc, manganese or divalent iron ions. Most likely, methionine aminopeptidases function as mononuclear Fe(2+)-metalloproteases under physiological conditions, and the catalytically relevant metal-binding site has been assigned to the histidine-containing high-affinity site.</text>
</comment>
<comment type="similarity">
    <text evidence="6">Belongs to the peptidase M24A family. Methionine aminopeptidase type 1 subfamily.</text>
</comment>
<keyword evidence="4 6" id="KW-0479">Metal-binding</keyword>
<evidence type="ECO:0000313" key="10">
    <source>
        <dbReference type="EMBL" id="PIE34401.1"/>
    </source>
</evidence>
<feature type="binding site" evidence="6">
    <location>
        <position position="298"/>
    </location>
    <ligand>
        <name>a divalent metal cation</name>
        <dbReference type="ChEBI" id="CHEBI:60240"/>
        <label>1</label>
    </ligand>
</feature>
<dbReference type="GO" id="GO:0046872">
    <property type="term" value="F:metal ion binding"/>
    <property type="evidence" value="ECO:0007669"/>
    <property type="project" value="UniProtKB-UniRule"/>
</dbReference>
<dbReference type="Gene3D" id="3.10.450.50">
    <property type="match status" value="1"/>
</dbReference>
<feature type="binding site" evidence="6">
    <location>
        <position position="267"/>
    </location>
    <ligand>
        <name>a divalent metal cation</name>
        <dbReference type="ChEBI" id="CHEBI:60240"/>
        <label>2</label>
        <note>catalytic</note>
    </ligand>
</feature>
<dbReference type="SUPFAM" id="SSF55920">
    <property type="entry name" value="Creatinase/aminopeptidase"/>
    <property type="match status" value="1"/>
</dbReference>
<dbReference type="Pfam" id="PF00557">
    <property type="entry name" value="Peptidase_M24"/>
    <property type="match status" value="1"/>
</dbReference>
<dbReference type="EMBL" id="PDSL01000020">
    <property type="protein sequence ID" value="PIE34401.1"/>
    <property type="molecule type" value="Genomic_DNA"/>
</dbReference>
<feature type="binding site" evidence="6">
    <location>
        <position position="298"/>
    </location>
    <ligand>
        <name>a divalent metal cation</name>
        <dbReference type="ChEBI" id="CHEBI:60240"/>
        <label>2</label>
        <note>catalytic</note>
    </ligand>
</feature>
<evidence type="ECO:0000256" key="3">
    <source>
        <dbReference type="ARBA" id="ARBA00022670"/>
    </source>
</evidence>
<sequence>MPIGQPPSALPRANDPCWCGSGKKYKRCHKKQEGRVLPGEVSPMRTVPDHIERPSYADTGEPKHWLEPKVKSPEIITAMRHAGKVAAEILRLTGEYLQPGMTTDDVDAYAHQLYIERNSYPSPLNYHGYPKSLCTSANEVICHGIPDSRVMQPGDIMNLDITAFVGGVHGDTNATFPIGEIDPISAHLISVTEECTWYGIEAVKPGRPLSDIGKAIESHAHAHRMSVVRAFIGHGIGEQFHTDIQVLHYYDPDETTVMEPGMTFTIEPMIALGTWRHRMWNDDWTAVTADGKRTAQFEHTVLVTDDGVDVLTGGEGAVSPTAPWNR</sequence>
<dbReference type="GO" id="GO:0004239">
    <property type="term" value="F:initiator methionyl aminopeptidase activity"/>
    <property type="evidence" value="ECO:0007669"/>
    <property type="project" value="UniProtKB-UniRule"/>
</dbReference>
<feature type="binding site" evidence="6">
    <location>
        <position position="143"/>
    </location>
    <ligand>
        <name>substrate</name>
    </ligand>
</feature>
<comment type="catalytic activity">
    <reaction evidence="6 7">
        <text>Release of N-terminal amino acids, preferentially methionine, from peptides and arylamides.</text>
        <dbReference type="EC" id="3.4.11.18"/>
    </reaction>
</comment>
<keyword evidence="3 6" id="KW-0645">Protease</keyword>
<evidence type="ECO:0000256" key="5">
    <source>
        <dbReference type="ARBA" id="ARBA00022801"/>
    </source>
</evidence>
<gene>
    <name evidence="6 10" type="primary">map</name>
    <name evidence="10" type="ORF">CSA55_01135</name>
</gene>
<dbReference type="InterPro" id="IPR001714">
    <property type="entry name" value="Pept_M24_MAP"/>
</dbReference>
<dbReference type="GO" id="GO:0070006">
    <property type="term" value="F:metalloaminopeptidase activity"/>
    <property type="evidence" value="ECO:0007669"/>
    <property type="project" value="UniProtKB-UniRule"/>
</dbReference>
<evidence type="ECO:0000256" key="8">
    <source>
        <dbReference type="SAM" id="MobiDB-lite"/>
    </source>
</evidence>
<evidence type="ECO:0000313" key="11">
    <source>
        <dbReference type="Proteomes" id="UP000230914"/>
    </source>
</evidence>
<evidence type="ECO:0000256" key="2">
    <source>
        <dbReference type="ARBA" id="ARBA00022438"/>
    </source>
</evidence>
<dbReference type="EC" id="3.4.11.18" evidence="6 7"/>
<dbReference type="SUPFAM" id="SSF103642">
    <property type="entry name" value="Sec-C motif"/>
    <property type="match status" value="1"/>
</dbReference>
<evidence type="ECO:0000256" key="1">
    <source>
        <dbReference type="ARBA" id="ARBA00002521"/>
    </source>
</evidence>
<dbReference type="CDD" id="cd01086">
    <property type="entry name" value="MetAP1"/>
    <property type="match status" value="1"/>
</dbReference>
<protein>
    <recommendedName>
        <fullName evidence="6 7">Methionine aminopeptidase</fullName>
        <shortName evidence="6">MAP</shortName>
        <shortName evidence="6">MetAP</shortName>
        <ecNumber evidence="6 7">3.4.11.18</ecNumber>
    </recommendedName>
    <alternativeName>
        <fullName evidence="6">Peptidase M</fullName>
    </alternativeName>
</protein>
<dbReference type="InterPro" id="IPR000994">
    <property type="entry name" value="Pept_M24"/>
</dbReference>
<dbReference type="PANTHER" id="PTHR43330">
    <property type="entry name" value="METHIONINE AMINOPEPTIDASE"/>
    <property type="match status" value="1"/>
</dbReference>
<organism evidence="10 11">
    <name type="scientific">Ilumatobacter coccineus</name>
    <dbReference type="NCBI Taxonomy" id="467094"/>
    <lineage>
        <taxon>Bacteria</taxon>
        <taxon>Bacillati</taxon>
        <taxon>Actinomycetota</taxon>
        <taxon>Acidimicrobiia</taxon>
        <taxon>Acidimicrobiales</taxon>
        <taxon>Ilumatobacteraceae</taxon>
        <taxon>Ilumatobacter</taxon>
    </lineage>
</organism>
<dbReference type="PRINTS" id="PR00599">
    <property type="entry name" value="MAPEPTIDASE"/>
</dbReference>
<feature type="binding site" evidence="6">
    <location>
        <position position="241"/>
    </location>
    <ligand>
        <name>substrate</name>
    </ligand>
</feature>
<comment type="subunit">
    <text evidence="6">Monomer.</text>
</comment>
<comment type="caution">
    <text evidence="10">The sequence shown here is derived from an EMBL/GenBank/DDBJ whole genome shotgun (WGS) entry which is preliminary data.</text>
</comment>
<dbReference type="InterPro" id="IPR036005">
    <property type="entry name" value="Creatinase/aminopeptidase-like"/>
</dbReference>
<feature type="region of interest" description="Disordered" evidence="8">
    <location>
        <begin position="40"/>
        <end position="63"/>
    </location>
</feature>
<name>A0A2G6KFG3_9ACTN</name>
<dbReference type="GO" id="GO:0006508">
    <property type="term" value="P:proteolysis"/>
    <property type="evidence" value="ECO:0007669"/>
    <property type="project" value="UniProtKB-KW"/>
</dbReference>
<evidence type="ECO:0000256" key="4">
    <source>
        <dbReference type="ARBA" id="ARBA00022723"/>
    </source>
</evidence>
<dbReference type="PANTHER" id="PTHR43330:SF16">
    <property type="entry name" value="METHIONINE AMINOPEPTIDASE 2"/>
    <property type="match status" value="1"/>
</dbReference>
<reference evidence="10 11" key="1">
    <citation type="submission" date="2017-10" db="EMBL/GenBank/DDBJ databases">
        <title>Novel microbial diversity and functional potential in the marine mammal oral microbiome.</title>
        <authorList>
            <person name="Dudek N.K."/>
            <person name="Sun C.L."/>
            <person name="Burstein D."/>
            <person name="Kantor R.S."/>
            <person name="Aliaga Goltsman D.S."/>
            <person name="Bik E.M."/>
            <person name="Thomas B.C."/>
            <person name="Banfield J.F."/>
            <person name="Relman D.A."/>
        </authorList>
    </citation>
    <scope>NUCLEOTIDE SEQUENCE [LARGE SCALE GENOMIC DNA]</scope>
    <source>
        <strain evidence="10">DOLJORAL78_61_10</strain>
    </source>
</reference>